<keyword evidence="2" id="KW-1185">Reference proteome</keyword>
<comment type="caution">
    <text evidence="1">The sequence shown here is derived from an EMBL/GenBank/DDBJ whole genome shotgun (WGS) entry which is preliminary data.</text>
</comment>
<dbReference type="GeneID" id="19205310"/>
<dbReference type="AlphaFoldDB" id="A0A5M3MQ63"/>
<proteinExistence type="predicted"/>
<protein>
    <recommendedName>
        <fullName evidence="3">F-box domain-containing protein</fullName>
    </recommendedName>
</protein>
<sequence>MSAQVFRAVRDRLRSRRAPIAEDHGGGPSNSELHVWLRIPHILDAICAYVNDDSSLARLARVCRAFNEPALSVLYAHIEDILLFLQCLPRDLWTIKGLKKYKKYKELRFRRKMTQRDWDIFAVKAARVKALGPPLSNPYRGLHCAPRYDNDPTGVLFVPHDSVLDALTKRPIPILFPNLRVLTGALPNPLFSALLSPQLRHLDVTHENMEVFLNNEPSLPVLCPSIESLHILTFTGDVEKPFPTPRFIPQWSSLRSLTGSFCVDSALLDYLRGCQNLDKLELFP</sequence>
<organism evidence="1 2">
    <name type="scientific">Coniophora puteana (strain RWD-64-598)</name>
    <name type="common">Brown rot fungus</name>
    <dbReference type="NCBI Taxonomy" id="741705"/>
    <lineage>
        <taxon>Eukaryota</taxon>
        <taxon>Fungi</taxon>
        <taxon>Dikarya</taxon>
        <taxon>Basidiomycota</taxon>
        <taxon>Agaricomycotina</taxon>
        <taxon>Agaricomycetes</taxon>
        <taxon>Agaricomycetidae</taxon>
        <taxon>Boletales</taxon>
        <taxon>Coniophorineae</taxon>
        <taxon>Coniophoraceae</taxon>
        <taxon>Coniophora</taxon>
    </lineage>
</organism>
<dbReference type="KEGG" id="cput:CONPUDRAFT_165408"/>
<dbReference type="SUPFAM" id="SSF52047">
    <property type="entry name" value="RNI-like"/>
    <property type="match status" value="1"/>
</dbReference>
<evidence type="ECO:0000313" key="1">
    <source>
        <dbReference type="EMBL" id="EIW81196.1"/>
    </source>
</evidence>
<dbReference type="RefSeq" id="XP_007768602.1">
    <property type="nucleotide sequence ID" value="XM_007770412.1"/>
</dbReference>
<evidence type="ECO:0000313" key="2">
    <source>
        <dbReference type="Proteomes" id="UP000053558"/>
    </source>
</evidence>
<dbReference type="EMBL" id="JH711578">
    <property type="protein sequence ID" value="EIW81196.1"/>
    <property type="molecule type" value="Genomic_DNA"/>
</dbReference>
<dbReference type="OrthoDB" id="3543113at2759"/>
<name>A0A5M3MQ63_CONPW</name>
<evidence type="ECO:0008006" key="3">
    <source>
        <dbReference type="Google" id="ProtNLM"/>
    </source>
</evidence>
<gene>
    <name evidence="1" type="ORF">CONPUDRAFT_165408</name>
</gene>
<dbReference type="Proteomes" id="UP000053558">
    <property type="component" value="Unassembled WGS sequence"/>
</dbReference>
<reference evidence="2" key="1">
    <citation type="journal article" date="2012" name="Science">
        <title>The Paleozoic origin of enzymatic lignin decomposition reconstructed from 31 fungal genomes.</title>
        <authorList>
            <person name="Floudas D."/>
            <person name="Binder M."/>
            <person name="Riley R."/>
            <person name="Barry K."/>
            <person name="Blanchette R.A."/>
            <person name="Henrissat B."/>
            <person name="Martinez A.T."/>
            <person name="Otillar R."/>
            <person name="Spatafora J.W."/>
            <person name="Yadav J.S."/>
            <person name="Aerts A."/>
            <person name="Benoit I."/>
            <person name="Boyd A."/>
            <person name="Carlson A."/>
            <person name="Copeland A."/>
            <person name="Coutinho P.M."/>
            <person name="de Vries R.P."/>
            <person name="Ferreira P."/>
            <person name="Findley K."/>
            <person name="Foster B."/>
            <person name="Gaskell J."/>
            <person name="Glotzer D."/>
            <person name="Gorecki P."/>
            <person name="Heitman J."/>
            <person name="Hesse C."/>
            <person name="Hori C."/>
            <person name="Igarashi K."/>
            <person name="Jurgens J.A."/>
            <person name="Kallen N."/>
            <person name="Kersten P."/>
            <person name="Kohler A."/>
            <person name="Kuees U."/>
            <person name="Kumar T.K.A."/>
            <person name="Kuo A."/>
            <person name="LaButti K."/>
            <person name="Larrondo L.F."/>
            <person name="Lindquist E."/>
            <person name="Ling A."/>
            <person name="Lombard V."/>
            <person name="Lucas S."/>
            <person name="Lundell T."/>
            <person name="Martin R."/>
            <person name="McLaughlin D.J."/>
            <person name="Morgenstern I."/>
            <person name="Morin E."/>
            <person name="Murat C."/>
            <person name="Nagy L.G."/>
            <person name="Nolan M."/>
            <person name="Ohm R.A."/>
            <person name="Patyshakuliyeva A."/>
            <person name="Rokas A."/>
            <person name="Ruiz-Duenas F.J."/>
            <person name="Sabat G."/>
            <person name="Salamov A."/>
            <person name="Samejima M."/>
            <person name="Schmutz J."/>
            <person name="Slot J.C."/>
            <person name="St John F."/>
            <person name="Stenlid J."/>
            <person name="Sun H."/>
            <person name="Sun S."/>
            <person name="Syed K."/>
            <person name="Tsang A."/>
            <person name="Wiebenga A."/>
            <person name="Young D."/>
            <person name="Pisabarro A."/>
            <person name="Eastwood D.C."/>
            <person name="Martin F."/>
            <person name="Cullen D."/>
            <person name="Grigoriev I.V."/>
            <person name="Hibbett D.S."/>
        </authorList>
    </citation>
    <scope>NUCLEOTIDE SEQUENCE [LARGE SCALE GENOMIC DNA]</scope>
    <source>
        <strain evidence="2">RWD-64-598 SS2</strain>
    </source>
</reference>
<accession>A0A5M3MQ63</accession>